<evidence type="ECO:0000313" key="14">
    <source>
        <dbReference type="Proteomes" id="UP000051048"/>
    </source>
</evidence>
<comment type="function">
    <text evidence="10">Releases the N-terminal proline from various substrates.</text>
</comment>
<evidence type="ECO:0000256" key="1">
    <source>
        <dbReference type="ARBA" id="ARBA00001585"/>
    </source>
</evidence>
<dbReference type="AlphaFoldDB" id="A0A0R1TH13"/>
<dbReference type="PATRIC" id="fig|1423740.3.peg.2354"/>
<evidence type="ECO:0000256" key="2">
    <source>
        <dbReference type="ARBA" id="ARBA00004196"/>
    </source>
</evidence>
<feature type="active site" description="Proton donor" evidence="11">
    <location>
        <position position="270"/>
    </location>
</feature>
<dbReference type="NCBIfam" id="TIGR01250">
    <property type="entry name" value="pro_imino_pep_2"/>
    <property type="match status" value="1"/>
</dbReference>
<evidence type="ECO:0000313" key="13">
    <source>
        <dbReference type="EMBL" id="KRL80455.1"/>
    </source>
</evidence>
<evidence type="ECO:0000256" key="7">
    <source>
        <dbReference type="ARBA" id="ARBA00022670"/>
    </source>
</evidence>
<feature type="active site" evidence="11">
    <location>
        <position position="243"/>
    </location>
</feature>
<gene>
    <name evidence="13" type="ORF">FC36_GL002168</name>
</gene>
<comment type="similarity">
    <text evidence="3 10">Belongs to the peptidase S33 family.</text>
</comment>
<evidence type="ECO:0000256" key="4">
    <source>
        <dbReference type="ARBA" id="ARBA00012568"/>
    </source>
</evidence>
<dbReference type="Pfam" id="PF00561">
    <property type="entry name" value="Abhydrolase_1"/>
    <property type="match status" value="1"/>
</dbReference>
<sequence>MYIEEKYLSFKNYHTYCRVVGKKTKQAPLVLLHGGPGSCHDYFEVLDELAELSERQIISYDQLGCGLSSIPSNPKFYCMETWIAELINLRQQLHLDEIHLLGQSFGGMLALAYLCDYQAQGVKSLILSSTLSSVSLWVQELHRLIKELPTNMQAAIAQAETSLDFSHPAYLIANSEFMKRHVYEVTEQSPSVLKRPRKIGSLAYKTAWGPNEYHPNGNLKNFEYTHRLSELTLPTLITSGTDDLCTPLIAKTMYDQLPYAKWELFANCRHMPFVDNHSAYLQTLQTWLAMV</sequence>
<evidence type="ECO:0000256" key="6">
    <source>
        <dbReference type="ARBA" id="ARBA00022438"/>
    </source>
</evidence>
<dbReference type="RefSeq" id="WP_025021527.1">
    <property type="nucleotide sequence ID" value="NZ_AZFH01000059.1"/>
</dbReference>
<dbReference type="EC" id="3.4.11.5" evidence="4 10"/>
<dbReference type="InterPro" id="IPR050266">
    <property type="entry name" value="AB_hydrolase_sf"/>
</dbReference>
<protein>
    <recommendedName>
        <fullName evidence="5 10">Proline iminopeptidase</fullName>
        <shortName evidence="10">PIP</shortName>
        <ecNumber evidence="4 10">3.4.11.5</ecNumber>
    </recommendedName>
    <alternativeName>
        <fullName evidence="9 10">Prolyl aminopeptidase</fullName>
    </alternativeName>
</protein>
<comment type="caution">
    <text evidence="13">The sequence shown here is derived from an EMBL/GenBank/DDBJ whole genome shotgun (WGS) entry which is preliminary data.</text>
</comment>
<reference evidence="13 14" key="1">
    <citation type="journal article" date="2015" name="Genome Announc.">
        <title>Expanding the biotechnology potential of lactobacilli through comparative genomics of 213 strains and associated genera.</title>
        <authorList>
            <person name="Sun Z."/>
            <person name="Harris H.M."/>
            <person name="McCann A."/>
            <person name="Guo C."/>
            <person name="Argimon S."/>
            <person name="Zhang W."/>
            <person name="Yang X."/>
            <person name="Jeffery I.B."/>
            <person name="Cooney J.C."/>
            <person name="Kagawa T.F."/>
            <person name="Liu W."/>
            <person name="Song Y."/>
            <person name="Salvetti E."/>
            <person name="Wrobel A."/>
            <person name="Rasinkangas P."/>
            <person name="Parkhill J."/>
            <person name="Rea M.C."/>
            <person name="O'Sullivan O."/>
            <person name="Ritari J."/>
            <person name="Douillard F.P."/>
            <person name="Paul Ross R."/>
            <person name="Yang R."/>
            <person name="Briner A.E."/>
            <person name="Felis G.E."/>
            <person name="de Vos W.M."/>
            <person name="Barrangou R."/>
            <person name="Klaenhammer T.R."/>
            <person name="Caufield P.W."/>
            <person name="Cui Y."/>
            <person name="Zhang H."/>
            <person name="O'Toole P.W."/>
        </authorList>
    </citation>
    <scope>NUCLEOTIDE SEQUENCE [LARGE SCALE GENOMIC DNA]</scope>
    <source>
        <strain evidence="13 14">DSM 15833</strain>
    </source>
</reference>
<dbReference type="STRING" id="1423740.FC36_GL002168"/>
<name>A0A0R1TH13_9LACO</name>
<dbReference type="GO" id="GO:0016020">
    <property type="term" value="C:membrane"/>
    <property type="evidence" value="ECO:0007669"/>
    <property type="project" value="TreeGrafter"/>
</dbReference>
<dbReference type="PANTHER" id="PTHR43798">
    <property type="entry name" value="MONOACYLGLYCEROL LIPASE"/>
    <property type="match status" value="1"/>
</dbReference>
<dbReference type="InterPro" id="IPR005945">
    <property type="entry name" value="Pro_imino_pep"/>
</dbReference>
<dbReference type="Proteomes" id="UP000051048">
    <property type="component" value="Unassembled WGS sequence"/>
</dbReference>
<feature type="active site" description="Nucleophile" evidence="11">
    <location>
        <position position="104"/>
    </location>
</feature>
<dbReference type="InterPro" id="IPR000073">
    <property type="entry name" value="AB_hydrolase_1"/>
</dbReference>
<dbReference type="PIRSF" id="PIRSF005539">
    <property type="entry name" value="Pept_S33_TRI_F1"/>
    <property type="match status" value="1"/>
</dbReference>
<dbReference type="SUPFAM" id="SSF53474">
    <property type="entry name" value="alpha/beta-Hydrolases"/>
    <property type="match status" value="1"/>
</dbReference>
<dbReference type="OrthoDB" id="9796770at2"/>
<evidence type="ECO:0000256" key="3">
    <source>
        <dbReference type="ARBA" id="ARBA00010088"/>
    </source>
</evidence>
<dbReference type="NCBIfam" id="NF045945">
    <property type="entry name" value="ProImpepLactob"/>
    <property type="match status" value="1"/>
</dbReference>
<dbReference type="InterPro" id="IPR029058">
    <property type="entry name" value="AB_hydrolase_fold"/>
</dbReference>
<dbReference type="GO" id="GO:0004177">
    <property type="term" value="F:aminopeptidase activity"/>
    <property type="evidence" value="ECO:0007669"/>
    <property type="project" value="UniProtKB-KW"/>
</dbReference>
<dbReference type="PRINTS" id="PR00793">
    <property type="entry name" value="PROAMNOPTASE"/>
</dbReference>
<dbReference type="GO" id="GO:0006508">
    <property type="term" value="P:proteolysis"/>
    <property type="evidence" value="ECO:0007669"/>
    <property type="project" value="UniProtKB-KW"/>
</dbReference>
<dbReference type="Gene3D" id="3.40.50.1820">
    <property type="entry name" value="alpha/beta hydrolase"/>
    <property type="match status" value="1"/>
</dbReference>
<proteinExistence type="inferred from homology"/>
<feature type="domain" description="AB hydrolase-1" evidence="12">
    <location>
        <begin position="28"/>
        <end position="276"/>
    </location>
</feature>
<comment type="catalytic activity">
    <reaction evidence="1 10">
        <text>Release of N-terminal proline from a peptide.</text>
        <dbReference type="EC" id="3.4.11.5"/>
    </reaction>
</comment>
<accession>A0A0R1TH13</accession>
<comment type="subcellular location">
    <subcellularLocation>
        <location evidence="2">Cell envelope</location>
    </subcellularLocation>
</comment>
<dbReference type="InterPro" id="IPR002410">
    <property type="entry name" value="Peptidase_S33"/>
</dbReference>
<dbReference type="GO" id="GO:0030313">
    <property type="term" value="C:cell envelope"/>
    <property type="evidence" value="ECO:0007669"/>
    <property type="project" value="UniProtKB-SubCell"/>
</dbReference>
<dbReference type="PANTHER" id="PTHR43798:SF33">
    <property type="entry name" value="HYDROLASE, PUTATIVE (AFU_ORTHOLOGUE AFUA_2G14860)-RELATED"/>
    <property type="match status" value="1"/>
</dbReference>
<evidence type="ECO:0000256" key="9">
    <source>
        <dbReference type="ARBA" id="ARBA00029605"/>
    </source>
</evidence>
<dbReference type="EMBL" id="AZFH01000059">
    <property type="protein sequence ID" value="KRL80455.1"/>
    <property type="molecule type" value="Genomic_DNA"/>
</dbReference>
<evidence type="ECO:0000256" key="10">
    <source>
        <dbReference type="PIRNR" id="PIRNR005539"/>
    </source>
</evidence>
<keyword evidence="8 10" id="KW-0378">Hydrolase</keyword>
<organism evidence="13 14">
    <name type="scientific">Ligilactobacillus equi DSM 15833 = JCM 10991</name>
    <dbReference type="NCBI Taxonomy" id="1423740"/>
    <lineage>
        <taxon>Bacteria</taxon>
        <taxon>Bacillati</taxon>
        <taxon>Bacillota</taxon>
        <taxon>Bacilli</taxon>
        <taxon>Lactobacillales</taxon>
        <taxon>Lactobacillaceae</taxon>
        <taxon>Ligilactobacillus</taxon>
    </lineage>
</organism>
<evidence type="ECO:0000256" key="11">
    <source>
        <dbReference type="PIRSR" id="PIRSR005539-1"/>
    </source>
</evidence>
<evidence type="ECO:0000256" key="5">
    <source>
        <dbReference type="ARBA" id="ARBA00021843"/>
    </source>
</evidence>
<evidence type="ECO:0000259" key="12">
    <source>
        <dbReference type="Pfam" id="PF00561"/>
    </source>
</evidence>
<evidence type="ECO:0000256" key="8">
    <source>
        <dbReference type="ARBA" id="ARBA00022801"/>
    </source>
</evidence>
<keyword evidence="7 10" id="KW-0645">Protease</keyword>
<keyword evidence="6 10" id="KW-0031">Aminopeptidase</keyword>